<feature type="compositionally biased region" description="Low complexity" evidence="1">
    <location>
        <begin position="106"/>
        <end position="119"/>
    </location>
</feature>
<dbReference type="GO" id="GO:0004672">
    <property type="term" value="F:protein kinase activity"/>
    <property type="evidence" value="ECO:0007669"/>
    <property type="project" value="InterPro"/>
</dbReference>
<evidence type="ECO:0000313" key="3">
    <source>
        <dbReference type="EMBL" id="PTQ47955.1"/>
    </source>
</evidence>
<dbReference type="Pfam" id="PF07714">
    <property type="entry name" value="PK_Tyr_Ser-Thr"/>
    <property type="match status" value="1"/>
</dbReference>
<dbReference type="PROSITE" id="PS50011">
    <property type="entry name" value="PROTEIN_KINASE_DOM"/>
    <property type="match status" value="1"/>
</dbReference>
<dbReference type="InterPro" id="IPR000719">
    <property type="entry name" value="Prot_kinase_dom"/>
</dbReference>
<accession>A0A2R6XPC6</accession>
<feature type="compositionally biased region" description="Basic and acidic residues" evidence="1">
    <location>
        <begin position="635"/>
        <end position="647"/>
    </location>
</feature>
<dbReference type="Gramene" id="Mp3g05350.1">
    <property type="protein sequence ID" value="Mp3g05350.1.cds"/>
    <property type="gene ID" value="Mp3g05350"/>
</dbReference>
<feature type="domain" description="Protein kinase" evidence="2">
    <location>
        <begin position="282"/>
        <end position="590"/>
    </location>
</feature>
<feature type="region of interest" description="Disordered" evidence="1">
    <location>
        <begin position="635"/>
        <end position="673"/>
    </location>
</feature>
<dbReference type="Proteomes" id="UP000244005">
    <property type="component" value="Unassembled WGS sequence"/>
</dbReference>
<feature type="compositionally biased region" description="Polar residues" evidence="1">
    <location>
        <begin position="648"/>
        <end position="663"/>
    </location>
</feature>
<evidence type="ECO:0000313" key="4">
    <source>
        <dbReference type="Proteomes" id="UP000244005"/>
    </source>
</evidence>
<protein>
    <recommendedName>
        <fullName evidence="2">Protein kinase domain-containing protein</fullName>
    </recommendedName>
</protein>
<feature type="region of interest" description="Disordered" evidence="1">
    <location>
        <begin position="685"/>
        <end position="899"/>
    </location>
</feature>
<feature type="region of interest" description="Disordered" evidence="1">
    <location>
        <begin position="1"/>
        <end position="133"/>
    </location>
</feature>
<dbReference type="AlphaFoldDB" id="A0A2R6XPC6"/>
<dbReference type="GO" id="GO:0005524">
    <property type="term" value="F:ATP binding"/>
    <property type="evidence" value="ECO:0007669"/>
    <property type="project" value="InterPro"/>
</dbReference>
<organism evidence="3 4">
    <name type="scientific">Marchantia polymorpha</name>
    <name type="common">Common liverwort</name>
    <name type="synonym">Marchantia aquatica</name>
    <dbReference type="NCBI Taxonomy" id="3197"/>
    <lineage>
        <taxon>Eukaryota</taxon>
        <taxon>Viridiplantae</taxon>
        <taxon>Streptophyta</taxon>
        <taxon>Embryophyta</taxon>
        <taxon>Marchantiophyta</taxon>
        <taxon>Marchantiopsida</taxon>
        <taxon>Marchantiidae</taxon>
        <taxon>Marchantiales</taxon>
        <taxon>Marchantiaceae</taxon>
        <taxon>Marchantia</taxon>
    </lineage>
</organism>
<evidence type="ECO:0000259" key="2">
    <source>
        <dbReference type="PROSITE" id="PS50011"/>
    </source>
</evidence>
<feature type="compositionally biased region" description="Low complexity" evidence="1">
    <location>
        <begin position="65"/>
        <end position="77"/>
    </location>
</feature>
<dbReference type="EMBL" id="KZ772678">
    <property type="protein sequence ID" value="PTQ47955.1"/>
    <property type="molecule type" value="Genomic_DNA"/>
</dbReference>
<dbReference type="InterPro" id="IPR050823">
    <property type="entry name" value="Plant_Ser_Thr_Prot_Kinase"/>
</dbReference>
<dbReference type="Gene3D" id="1.10.510.10">
    <property type="entry name" value="Transferase(Phosphotransferase) domain 1"/>
    <property type="match status" value="1"/>
</dbReference>
<proteinExistence type="predicted"/>
<gene>
    <name evidence="3" type="ORF">MARPO_0006s0008</name>
</gene>
<evidence type="ECO:0000256" key="1">
    <source>
        <dbReference type="SAM" id="MobiDB-lite"/>
    </source>
</evidence>
<feature type="compositionally biased region" description="Basic and acidic residues" evidence="1">
    <location>
        <begin position="723"/>
        <end position="740"/>
    </location>
</feature>
<dbReference type="Gene3D" id="3.30.200.20">
    <property type="entry name" value="Phosphorylase Kinase, domain 1"/>
    <property type="match status" value="1"/>
</dbReference>
<dbReference type="OrthoDB" id="1915767at2759"/>
<dbReference type="PANTHER" id="PTHR45621">
    <property type="entry name" value="OS01G0588500 PROTEIN-RELATED"/>
    <property type="match status" value="1"/>
</dbReference>
<dbReference type="InterPro" id="IPR011009">
    <property type="entry name" value="Kinase-like_dom_sf"/>
</dbReference>
<dbReference type="InterPro" id="IPR001245">
    <property type="entry name" value="Ser-Thr/Tyr_kinase_cat_dom"/>
</dbReference>
<feature type="region of interest" description="Disordered" evidence="1">
    <location>
        <begin position="173"/>
        <end position="196"/>
    </location>
</feature>
<sequence length="899" mass="97179">MGCFFPKNKSKVAQADHQYGSKSDHMSNNKPVVLPDPHNISREQPSRASPRSNRVKKGGKGGNDSISPTGSGSNSSSRLNVQFPRTLSAPHDYSFEDPAGGNVDGSSSAASATPFSAPLPSRPPPLDISSSPSIVTNSAPLTYGSSPLCCGIPTTVDSSAELRNALLEKKSSSFNDKKSFGGRPVRLPKPQTGGHPLPLPYSPDRSEAGSFVLSSVLASPIGASPSPSRGRDGYGPYSHAFRALSMGGHNPMDAKPLPPPALPTESRSPVRGFSFAELAQSFSPEFMLGDGVFGTAYRAWVDDGENKKIEVAVVCPVLKSLQGPKEWMAEVNWLARLQDPRLCKLIGYCADESASQDGEVVPRGSRRLLVYEYLCNGSLEKYLKGKAGRQLEWSTRMKIALDVAQGLAYLHDKAPFQVICRDLSPATIQLDKDFRAKVSGFGLARCGPEGDQASPMVMHHDLVSSIFRFSSVCQSMNIWAGPYAAPESGLNGVVTLKSNAWSFGVILLELLTGRRHMDPIHAKEQQNLVQLTKPFLRDEGKLFLIVDPDLNGRYSLRGALKLANLAFQCLQKEASLRPSLSEAMEVLRTVQVDEDAVAADLKKSRSFSQSMTSPVSYSRSTSDILLRYSNEGKNSGELKQLRDREVSKTTAPGSVGSSPSYSELRQAGDVKQRERDFQRVALQIGLGASPAKSDSMGQLNESKQQEREPPRLPTLAQPLPVNDAKKQLPDSKQIERELRKLAGGSRLASQVKLSNHDAQKLPTPHLIDSIQPVDSTKQHGQEAQKLPSPAQPLQHVESSEKKEQASEAGSFPTPAGALEEPRRSNEMQDDPETSTIPDTSVQSIEGKPDALDSLQPTTTSVSSNQQVPEVQKSARPSSGSRASCAPALTFDPPMLREAF</sequence>
<feature type="compositionally biased region" description="Polar residues" evidence="1">
    <location>
        <begin position="854"/>
        <end position="881"/>
    </location>
</feature>
<keyword evidence="4" id="KW-1185">Reference proteome</keyword>
<name>A0A2R6XPC6_MARPO</name>
<reference evidence="4" key="1">
    <citation type="journal article" date="2017" name="Cell">
        <title>Insights into land plant evolution garnered from the Marchantia polymorpha genome.</title>
        <authorList>
            <person name="Bowman J.L."/>
            <person name="Kohchi T."/>
            <person name="Yamato K.T."/>
            <person name="Jenkins J."/>
            <person name="Shu S."/>
            <person name="Ishizaki K."/>
            <person name="Yamaoka S."/>
            <person name="Nishihama R."/>
            <person name="Nakamura Y."/>
            <person name="Berger F."/>
            <person name="Adam C."/>
            <person name="Aki S.S."/>
            <person name="Althoff F."/>
            <person name="Araki T."/>
            <person name="Arteaga-Vazquez M.A."/>
            <person name="Balasubrmanian S."/>
            <person name="Barry K."/>
            <person name="Bauer D."/>
            <person name="Boehm C.R."/>
            <person name="Briginshaw L."/>
            <person name="Caballero-Perez J."/>
            <person name="Catarino B."/>
            <person name="Chen F."/>
            <person name="Chiyoda S."/>
            <person name="Chovatia M."/>
            <person name="Davies K.M."/>
            <person name="Delmans M."/>
            <person name="Demura T."/>
            <person name="Dierschke T."/>
            <person name="Dolan L."/>
            <person name="Dorantes-Acosta A.E."/>
            <person name="Eklund D.M."/>
            <person name="Florent S.N."/>
            <person name="Flores-Sandoval E."/>
            <person name="Fujiyama A."/>
            <person name="Fukuzawa H."/>
            <person name="Galik B."/>
            <person name="Grimanelli D."/>
            <person name="Grimwood J."/>
            <person name="Grossniklaus U."/>
            <person name="Hamada T."/>
            <person name="Haseloff J."/>
            <person name="Hetherington A.J."/>
            <person name="Higo A."/>
            <person name="Hirakawa Y."/>
            <person name="Hundley H.N."/>
            <person name="Ikeda Y."/>
            <person name="Inoue K."/>
            <person name="Inoue S.I."/>
            <person name="Ishida S."/>
            <person name="Jia Q."/>
            <person name="Kakita M."/>
            <person name="Kanazawa T."/>
            <person name="Kawai Y."/>
            <person name="Kawashima T."/>
            <person name="Kennedy M."/>
            <person name="Kinose K."/>
            <person name="Kinoshita T."/>
            <person name="Kohara Y."/>
            <person name="Koide E."/>
            <person name="Komatsu K."/>
            <person name="Kopischke S."/>
            <person name="Kubo M."/>
            <person name="Kyozuka J."/>
            <person name="Lagercrantz U."/>
            <person name="Lin S.S."/>
            <person name="Lindquist E."/>
            <person name="Lipzen A.M."/>
            <person name="Lu C.W."/>
            <person name="De Luna E."/>
            <person name="Martienssen R.A."/>
            <person name="Minamino N."/>
            <person name="Mizutani M."/>
            <person name="Mizutani M."/>
            <person name="Mochizuki N."/>
            <person name="Monte I."/>
            <person name="Mosher R."/>
            <person name="Nagasaki H."/>
            <person name="Nakagami H."/>
            <person name="Naramoto S."/>
            <person name="Nishitani K."/>
            <person name="Ohtani M."/>
            <person name="Okamoto T."/>
            <person name="Okumura M."/>
            <person name="Phillips J."/>
            <person name="Pollak B."/>
            <person name="Reinders A."/>
            <person name="Rovekamp M."/>
            <person name="Sano R."/>
            <person name="Sawa S."/>
            <person name="Schmid M.W."/>
            <person name="Shirakawa M."/>
            <person name="Solano R."/>
            <person name="Spunde A."/>
            <person name="Suetsugu N."/>
            <person name="Sugano S."/>
            <person name="Sugiyama A."/>
            <person name="Sun R."/>
            <person name="Suzuki Y."/>
            <person name="Takenaka M."/>
            <person name="Takezawa D."/>
            <person name="Tomogane H."/>
            <person name="Tsuzuki M."/>
            <person name="Ueda T."/>
            <person name="Umeda M."/>
            <person name="Ward J.M."/>
            <person name="Watanabe Y."/>
            <person name="Yazaki K."/>
            <person name="Yokoyama R."/>
            <person name="Yoshitake Y."/>
            <person name="Yotsui I."/>
            <person name="Zachgo S."/>
            <person name="Schmutz J."/>
        </authorList>
    </citation>
    <scope>NUCLEOTIDE SEQUENCE [LARGE SCALE GENOMIC DNA]</scope>
    <source>
        <strain evidence="4">Tak-1</strain>
    </source>
</reference>
<feature type="compositionally biased region" description="Polar residues" evidence="1">
    <location>
        <begin position="833"/>
        <end position="843"/>
    </location>
</feature>
<dbReference type="SUPFAM" id="SSF56112">
    <property type="entry name" value="Protein kinase-like (PK-like)"/>
    <property type="match status" value="1"/>
</dbReference>